<dbReference type="InterPro" id="IPR023393">
    <property type="entry name" value="START-like_dom_sf"/>
</dbReference>
<dbReference type="RefSeq" id="WP_049834067.1">
    <property type="nucleotide sequence ID" value="NZ_CP012160.1"/>
</dbReference>
<name>A0A0K0Y4A6_9RHOB</name>
<evidence type="ECO:0000313" key="4">
    <source>
        <dbReference type="Proteomes" id="UP000067444"/>
    </source>
</evidence>
<keyword evidence="4" id="KW-1185">Reference proteome</keyword>
<dbReference type="Pfam" id="PF08327">
    <property type="entry name" value="AHSA1"/>
    <property type="match status" value="1"/>
</dbReference>
<dbReference type="OrthoDB" id="9805228at2"/>
<protein>
    <recommendedName>
        <fullName evidence="2">Activator of Hsp90 ATPase homologue 1/2-like C-terminal domain-containing protein</fullName>
    </recommendedName>
</protein>
<dbReference type="STRING" id="1458307.OSB_11460"/>
<dbReference type="AlphaFoldDB" id="A0A0K0Y4A6"/>
<dbReference type="InterPro" id="IPR013538">
    <property type="entry name" value="ASHA1/2-like_C"/>
</dbReference>
<reference evidence="3 4" key="1">
    <citation type="journal article" date="2015" name="Genome Announc.">
        <title>Closed Genome Sequence of Octadecabacter temperatus SB1, the First Mesophilic Species of the Genus Octadecabacter.</title>
        <authorList>
            <person name="Voget S."/>
            <person name="Billerbeck S."/>
            <person name="Simon M."/>
            <person name="Daniel R."/>
        </authorList>
    </citation>
    <scope>NUCLEOTIDE SEQUENCE [LARGE SCALE GENOMIC DNA]</scope>
    <source>
        <strain evidence="3 4">SB1</strain>
    </source>
</reference>
<evidence type="ECO:0000259" key="2">
    <source>
        <dbReference type="Pfam" id="PF08327"/>
    </source>
</evidence>
<feature type="domain" description="Activator of Hsp90 ATPase homologue 1/2-like C-terminal" evidence="2">
    <location>
        <begin position="21"/>
        <end position="154"/>
    </location>
</feature>
<sequence>MPPLQLTLEGDTDVLVTRKFNATPENVYRAHLEPELICQWMAAWPGWTMPACETDSREGGAFRFEFDGGEEGAFTTTGEYITLTPSSLIVHVERMHMPDPAPDSHVCTTFEASGTGTLLTLKMSLPDAESRQGMMDMGAADGMELSYAKLDEIMS</sequence>
<comment type="similarity">
    <text evidence="1">Belongs to the AHA1 family.</text>
</comment>
<proteinExistence type="inferred from homology"/>
<gene>
    <name evidence="3" type="ORF">OSB_11460</name>
</gene>
<dbReference type="EMBL" id="CP012160">
    <property type="protein sequence ID" value="AKS45702.1"/>
    <property type="molecule type" value="Genomic_DNA"/>
</dbReference>
<dbReference type="KEGG" id="otm:OSB_11460"/>
<dbReference type="SUPFAM" id="SSF55961">
    <property type="entry name" value="Bet v1-like"/>
    <property type="match status" value="1"/>
</dbReference>
<evidence type="ECO:0000313" key="3">
    <source>
        <dbReference type="EMBL" id="AKS45702.1"/>
    </source>
</evidence>
<organism evidence="3 4">
    <name type="scientific">Octadecabacter temperatus</name>
    <dbReference type="NCBI Taxonomy" id="1458307"/>
    <lineage>
        <taxon>Bacteria</taxon>
        <taxon>Pseudomonadati</taxon>
        <taxon>Pseudomonadota</taxon>
        <taxon>Alphaproteobacteria</taxon>
        <taxon>Rhodobacterales</taxon>
        <taxon>Roseobacteraceae</taxon>
        <taxon>Octadecabacter</taxon>
    </lineage>
</organism>
<dbReference type="Gene3D" id="3.30.530.20">
    <property type="match status" value="1"/>
</dbReference>
<dbReference type="Proteomes" id="UP000067444">
    <property type="component" value="Chromosome"/>
</dbReference>
<evidence type="ECO:0000256" key="1">
    <source>
        <dbReference type="ARBA" id="ARBA00006817"/>
    </source>
</evidence>
<accession>A0A0K0Y4A6</accession>